<dbReference type="EMBL" id="JAGRRH010000009">
    <property type="protein sequence ID" value="KAG7365155.1"/>
    <property type="molecule type" value="Genomic_DNA"/>
</dbReference>
<comment type="caution">
    <text evidence="3">The sequence shown here is derived from an EMBL/GenBank/DDBJ whole genome shotgun (WGS) entry which is preliminary data.</text>
</comment>
<reference evidence="3" key="2">
    <citation type="submission" date="2021-04" db="EMBL/GenBank/DDBJ databases">
        <authorList>
            <person name="Podell S."/>
        </authorList>
    </citation>
    <scope>NUCLEOTIDE SEQUENCE</scope>
    <source>
        <strain evidence="3">Hildebrandi</strain>
    </source>
</reference>
<reference evidence="3" key="1">
    <citation type="journal article" date="2021" name="Sci. Rep.">
        <title>Diploid genomic architecture of Nitzschia inconspicua, an elite biomass production diatom.</title>
        <authorList>
            <person name="Oliver A."/>
            <person name="Podell S."/>
            <person name="Pinowska A."/>
            <person name="Traller J.C."/>
            <person name="Smith S.R."/>
            <person name="McClure R."/>
            <person name="Beliaev A."/>
            <person name="Bohutskyi P."/>
            <person name="Hill E.A."/>
            <person name="Rabines A."/>
            <person name="Zheng H."/>
            <person name="Allen L.Z."/>
            <person name="Kuo A."/>
            <person name="Grigoriev I.V."/>
            <person name="Allen A.E."/>
            <person name="Hazlebeck D."/>
            <person name="Allen E.E."/>
        </authorList>
    </citation>
    <scope>NUCLEOTIDE SEQUENCE</scope>
    <source>
        <strain evidence="3">Hildebrandi</strain>
    </source>
</reference>
<organism evidence="3 4">
    <name type="scientific">Nitzschia inconspicua</name>
    <dbReference type="NCBI Taxonomy" id="303405"/>
    <lineage>
        <taxon>Eukaryota</taxon>
        <taxon>Sar</taxon>
        <taxon>Stramenopiles</taxon>
        <taxon>Ochrophyta</taxon>
        <taxon>Bacillariophyta</taxon>
        <taxon>Bacillariophyceae</taxon>
        <taxon>Bacillariophycidae</taxon>
        <taxon>Bacillariales</taxon>
        <taxon>Bacillariaceae</taxon>
        <taxon>Nitzschia</taxon>
    </lineage>
</organism>
<feature type="compositionally biased region" description="Low complexity" evidence="2">
    <location>
        <begin position="14"/>
        <end position="24"/>
    </location>
</feature>
<evidence type="ECO:0000256" key="2">
    <source>
        <dbReference type="SAM" id="MobiDB-lite"/>
    </source>
</evidence>
<keyword evidence="4" id="KW-1185">Reference proteome</keyword>
<keyword evidence="1" id="KW-0175">Coiled coil</keyword>
<dbReference type="AlphaFoldDB" id="A0A9K3PZQ2"/>
<proteinExistence type="predicted"/>
<gene>
    <name evidence="3" type="ORF">IV203_038358</name>
</gene>
<evidence type="ECO:0000313" key="3">
    <source>
        <dbReference type="EMBL" id="KAG7365155.1"/>
    </source>
</evidence>
<evidence type="ECO:0000256" key="1">
    <source>
        <dbReference type="SAM" id="Coils"/>
    </source>
</evidence>
<name>A0A9K3PZQ2_9STRA</name>
<dbReference type="Proteomes" id="UP000693970">
    <property type="component" value="Unassembled WGS sequence"/>
</dbReference>
<feature type="coiled-coil region" evidence="1">
    <location>
        <begin position="304"/>
        <end position="331"/>
    </location>
</feature>
<evidence type="ECO:0000313" key="4">
    <source>
        <dbReference type="Proteomes" id="UP000693970"/>
    </source>
</evidence>
<feature type="region of interest" description="Disordered" evidence="2">
    <location>
        <begin position="1"/>
        <end position="24"/>
    </location>
</feature>
<sequence>MDRLKRGNLNEETSSNNSVGSSSSNKGVAVTAILSKTSDHSIQTRNGAIRNSTDLNSWLTKHDKTNELFRYHVDFHAMMEHIFYSEASMDSLELMEKCHKAGLRTVGEAITVSSYDHKIPLLLNSVDMKSSPLVETDTNASCFNAIQSPDDFDGFKQRFRQSLFEFGRNHQRMVDICFAQGSDLHRIASESLTESISFAEGLIQYMGKTYKVYSAPNGLEENHAWHLTTALAKRLVEFVGEPRLYVTSCIIVGDLADINRRITMASFRSLDKMKKVRSLNFENVPCVHVELSRFFFKIVSPEAIETLQATAQELKEDLAEMKQMSNSREAAELLHQQIQMKNQIDALVGGVATMKRFITEGSFSAEMPIVKGSKLRSQFLCIYRWQIATARRNGRSSSFDTQDLDLRGMD</sequence>
<protein>
    <submittedName>
        <fullName evidence="3">Uncharacterized protein</fullName>
    </submittedName>
</protein>
<accession>A0A9K3PZQ2</accession>